<evidence type="ECO:0000313" key="2">
    <source>
        <dbReference type="Proteomes" id="UP000201191"/>
    </source>
</evidence>
<accession>A0A0A0RL16</accession>
<gene>
    <name evidence="1" type="ORF">YSLV5_ORF02</name>
</gene>
<name>A0A0A0RL16_9VIRU</name>
<reference evidence="1 2" key="1">
    <citation type="journal article" date="2014" name="J. Virol.">
        <title>Three novel virophage genomes discovered from Yellowstone Lake metagenomes.</title>
        <authorList>
            <person name="Zhou J."/>
            <person name="Sun D."/>
            <person name="Childers A."/>
            <person name="McDermott T.R."/>
            <person name="Wang Y."/>
            <person name="Liles M.R."/>
        </authorList>
    </citation>
    <scope>NUCLEOTIDE SEQUENCE [LARGE SCALE GENOMIC DNA]</scope>
</reference>
<keyword evidence="2" id="KW-1185">Reference proteome</keyword>
<evidence type="ECO:0000313" key="1">
    <source>
        <dbReference type="EMBL" id="AIW01860.1"/>
    </source>
</evidence>
<protein>
    <submittedName>
        <fullName evidence="1">Uncharacterized protein</fullName>
    </submittedName>
</protein>
<dbReference type="Proteomes" id="UP000201191">
    <property type="component" value="Segment"/>
</dbReference>
<dbReference type="RefSeq" id="YP_009177785.1">
    <property type="nucleotide sequence ID" value="NC_028269.1"/>
</dbReference>
<sequence length="89" mass="8817">MSSVASLLSGTPASVSRAEGGWRITAQGTLANNGVVACPSCLPSSTVYCLFVQGAPGIVNALVLTPAAGSFTVAGLVNGAADYVYLVLN</sequence>
<dbReference type="GeneID" id="26131747"/>
<proteinExistence type="predicted"/>
<organism evidence="1 2">
    <name type="scientific">Yellowstone Lake virophage 5</name>
    <dbReference type="NCBI Taxonomy" id="1557033"/>
    <lineage>
        <taxon>Viruses</taxon>
        <taxon>Varidnaviria</taxon>
        <taxon>Bamfordvirae</taxon>
        <taxon>Preplasmiviricota</taxon>
        <taxon>Polisuviricotina</taxon>
        <taxon>Virophaviricetes</taxon>
        <taxon>Priklausovirales</taxon>
        <taxon>Burtonviroviridae</taxon>
        <taxon>Burquivirus</taxon>
        <taxon>Burquivirus flavolapense</taxon>
    </lineage>
</organism>
<dbReference type="EMBL" id="KM502589">
    <property type="protein sequence ID" value="AIW01860.1"/>
    <property type="molecule type" value="Genomic_DNA"/>
</dbReference>
<dbReference type="KEGG" id="vg:26131747"/>